<organism evidence="2 3">
    <name type="scientific">Rhamnusium bicolor</name>
    <dbReference type="NCBI Taxonomy" id="1586634"/>
    <lineage>
        <taxon>Eukaryota</taxon>
        <taxon>Metazoa</taxon>
        <taxon>Ecdysozoa</taxon>
        <taxon>Arthropoda</taxon>
        <taxon>Hexapoda</taxon>
        <taxon>Insecta</taxon>
        <taxon>Pterygota</taxon>
        <taxon>Neoptera</taxon>
        <taxon>Endopterygota</taxon>
        <taxon>Coleoptera</taxon>
        <taxon>Polyphaga</taxon>
        <taxon>Cucujiformia</taxon>
        <taxon>Chrysomeloidea</taxon>
        <taxon>Cerambycidae</taxon>
        <taxon>Lepturinae</taxon>
        <taxon>Rhagiini</taxon>
        <taxon>Rhamnusium</taxon>
    </lineage>
</organism>
<keyword evidence="3" id="KW-1185">Reference proteome</keyword>
<feature type="compositionally biased region" description="Low complexity" evidence="1">
    <location>
        <begin position="307"/>
        <end position="322"/>
    </location>
</feature>
<name>A0AAV8X2Z7_9CUCU</name>
<feature type="compositionally biased region" description="Polar residues" evidence="1">
    <location>
        <begin position="323"/>
        <end position="338"/>
    </location>
</feature>
<protein>
    <recommendedName>
        <fullName evidence="4">SWIM-type domain-containing protein</fullName>
    </recommendedName>
</protein>
<evidence type="ECO:0008006" key="4">
    <source>
        <dbReference type="Google" id="ProtNLM"/>
    </source>
</evidence>
<comment type="caution">
    <text evidence="2">The sequence shown here is derived from an EMBL/GenBank/DDBJ whole genome shotgun (WGS) entry which is preliminary data.</text>
</comment>
<accession>A0AAV8X2Z7</accession>
<evidence type="ECO:0000256" key="1">
    <source>
        <dbReference type="SAM" id="MobiDB-lite"/>
    </source>
</evidence>
<dbReference type="EMBL" id="JANEYF010003884">
    <property type="protein sequence ID" value="KAJ8933296.1"/>
    <property type="molecule type" value="Genomic_DNA"/>
</dbReference>
<evidence type="ECO:0000313" key="2">
    <source>
        <dbReference type="EMBL" id="KAJ8933296.1"/>
    </source>
</evidence>
<dbReference type="AlphaFoldDB" id="A0AAV8X2Z7"/>
<reference evidence="2" key="1">
    <citation type="journal article" date="2023" name="Insect Mol. Biol.">
        <title>Genome sequencing provides insights into the evolution of gene families encoding plant cell wall-degrading enzymes in longhorned beetles.</title>
        <authorList>
            <person name="Shin N.R."/>
            <person name="Okamura Y."/>
            <person name="Kirsch R."/>
            <person name="Pauchet Y."/>
        </authorList>
    </citation>
    <scope>NUCLEOTIDE SEQUENCE</scope>
    <source>
        <strain evidence="2">RBIC_L_NR</strain>
    </source>
</reference>
<gene>
    <name evidence="2" type="ORF">NQ314_014124</name>
</gene>
<evidence type="ECO:0000313" key="3">
    <source>
        <dbReference type="Proteomes" id="UP001162156"/>
    </source>
</evidence>
<sequence>MFNNFLLSLEQDENTKEFGQYLKQYYGDKKVKYWAYCYRVNSGLNTNMHIERMHRTLKYIYLHEKNVKRLDKAIHAIMQFVRDRLFEHLIIRNKGKCCTKLSNLRSRHKQSENLNFDLIIPENNAWQVVSSISTQIYLVEEVNRNCTECRLICTDCDACFHQYICTCIDASIKWNICKHIHLICQYRKQFTKDDPTISHTDDGNNNNENNLIINFDQKKKEEIGIIIAISKKEIREGNLQNEVAEYFKKFVDYATKNITTYEEFNAIKRLLIICLNKGTQTFDEELNKVSSDLEAFNELEVSRSSTTMDITSSTTSRPTSHSFYSNLSTPSTSALNFSDNESYEDKYMNISDNDTP</sequence>
<proteinExistence type="predicted"/>
<dbReference type="Proteomes" id="UP001162156">
    <property type="component" value="Unassembled WGS sequence"/>
</dbReference>
<feature type="region of interest" description="Disordered" evidence="1">
    <location>
        <begin position="307"/>
        <end position="338"/>
    </location>
</feature>